<dbReference type="PANTHER" id="PTHR31956">
    <property type="entry name" value="NON-SPECIFIC PHOSPHOLIPASE C4-RELATED"/>
    <property type="match status" value="1"/>
</dbReference>
<dbReference type="InterPro" id="IPR017850">
    <property type="entry name" value="Alkaline_phosphatase_core_sf"/>
</dbReference>
<dbReference type="SUPFAM" id="SSF53649">
    <property type="entry name" value="Alkaline phosphatase-like"/>
    <property type="match status" value="1"/>
</dbReference>
<evidence type="ECO:0000313" key="4">
    <source>
        <dbReference type="Proteomes" id="UP000215289"/>
    </source>
</evidence>
<evidence type="ECO:0000313" key="3">
    <source>
        <dbReference type="EMBL" id="RLL97675.1"/>
    </source>
</evidence>
<dbReference type="AlphaFoldDB" id="A0A229WWC8"/>
<accession>A0A229WWC8</accession>
<gene>
    <name evidence="3" type="ORF">CFD26_106953</name>
</gene>
<dbReference type="STRING" id="1245748.A0A229WWC8"/>
<dbReference type="Gene3D" id="3.40.720.10">
    <property type="entry name" value="Alkaline Phosphatase, subunit A"/>
    <property type="match status" value="2"/>
</dbReference>
<dbReference type="EMBL" id="NIDN02000071">
    <property type="protein sequence ID" value="RLL97675.1"/>
    <property type="molecule type" value="Genomic_DNA"/>
</dbReference>
<evidence type="ECO:0000256" key="2">
    <source>
        <dbReference type="SAM" id="SignalP"/>
    </source>
</evidence>
<keyword evidence="1" id="KW-0378">Hydrolase</keyword>
<organism evidence="3 4">
    <name type="scientific">Aspergillus turcosus</name>
    <dbReference type="NCBI Taxonomy" id="1245748"/>
    <lineage>
        <taxon>Eukaryota</taxon>
        <taxon>Fungi</taxon>
        <taxon>Dikarya</taxon>
        <taxon>Ascomycota</taxon>
        <taxon>Pezizomycotina</taxon>
        <taxon>Eurotiomycetes</taxon>
        <taxon>Eurotiomycetidae</taxon>
        <taxon>Eurotiales</taxon>
        <taxon>Aspergillaceae</taxon>
        <taxon>Aspergillus</taxon>
        <taxon>Aspergillus subgen. Fumigati</taxon>
    </lineage>
</organism>
<dbReference type="GO" id="GO:0009395">
    <property type="term" value="P:phospholipid catabolic process"/>
    <property type="evidence" value="ECO:0007669"/>
    <property type="project" value="TreeGrafter"/>
</dbReference>
<evidence type="ECO:0000256" key="1">
    <source>
        <dbReference type="ARBA" id="ARBA00022801"/>
    </source>
</evidence>
<feature type="signal peptide" evidence="2">
    <location>
        <begin position="1"/>
        <end position="22"/>
    </location>
</feature>
<name>A0A229WWC8_9EURO</name>
<keyword evidence="4" id="KW-1185">Reference proteome</keyword>
<dbReference type="InterPro" id="IPR007312">
    <property type="entry name" value="Phosphoesterase"/>
</dbReference>
<dbReference type="Proteomes" id="UP000215289">
    <property type="component" value="Unassembled WGS sequence"/>
</dbReference>
<dbReference type="GO" id="GO:0042578">
    <property type="term" value="F:phosphoric ester hydrolase activity"/>
    <property type="evidence" value="ECO:0007669"/>
    <property type="project" value="UniProtKB-ARBA"/>
</dbReference>
<dbReference type="PANTHER" id="PTHR31956:SF1">
    <property type="entry name" value="NON-SPECIFIC PHOSPHOLIPASE C1"/>
    <property type="match status" value="1"/>
</dbReference>
<protein>
    <submittedName>
        <fullName evidence="3">Uncharacterized protein</fullName>
    </submittedName>
</protein>
<feature type="chain" id="PRO_5011911606" evidence="2">
    <location>
        <begin position="23"/>
        <end position="476"/>
    </location>
</feature>
<dbReference type="Pfam" id="PF04185">
    <property type="entry name" value="Phosphoesterase"/>
    <property type="match status" value="1"/>
</dbReference>
<reference evidence="3 4" key="1">
    <citation type="submission" date="2018-08" db="EMBL/GenBank/DDBJ databases">
        <title>Draft genome sequences of two Aspergillus turcosus clinical strains isolated from bronchoalveolar lavage fluid: one azole-susceptible and the other azole-resistant.</title>
        <authorList>
            <person name="Parent-Michaud M."/>
            <person name="Dufresne P.J."/>
            <person name="Fournier E."/>
            <person name="Martineau C."/>
            <person name="Moreira S."/>
            <person name="Perkins V."/>
            <person name="De Repentigny L."/>
            <person name="Dufresne S.F."/>
        </authorList>
    </citation>
    <scope>NUCLEOTIDE SEQUENCE [LARGE SCALE GENOMIC DNA]</scope>
    <source>
        <strain evidence="3">HMR AF 1038</strain>
    </source>
</reference>
<sequence>MTRIFLALALACPVISAAAAAAAPHDTCGNSGNSGNHQNKAPSTDDDLWSFIKEKIKTVVVIVEENRSFDHMVGQFDYSPEIQGIAHMEFCNPLNLSDPNSPQVCSKPIAMNVQPDNPEYGTTDDMYSIFGTFAPTPEEMKTPKMNGFVSRQNLAYGGGENVAREAIDGFSIDHVPIQYTLAKDNALVDEWYAAGPITTKPNRAFLVSGTSLGHGSNDNSFFTYTNQVKGFNNTSMFEVMSKNNITWNHYYWGEESDAMYYYWVQTNANERMIHGSQFFADAENGNLPQFVYLYPECCSYDSFHPPSPIDRGEEFLRQVYNALRSSPQWDEILFVVTYDEHGGFADHMPIKPAPPPDNYTYTSTAVNGQNFTYNFDTTGVRVPTYLISPWIQSQQVIHNGVQPEPDSVLTHTSILAFLAKLWDLPELVLTRRVEWSSTFENVFAAKKYENKVPYIPAQSYDWGNVKDFWSTYTGPW</sequence>
<dbReference type="OrthoDB" id="5135119at2759"/>
<keyword evidence="2" id="KW-0732">Signal</keyword>
<comment type="caution">
    <text evidence="3">The sequence shown here is derived from an EMBL/GenBank/DDBJ whole genome shotgun (WGS) entry which is preliminary data.</text>
</comment>
<proteinExistence type="predicted"/>